<keyword evidence="6 9" id="KW-0227">DNA damage</keyword>
<dbReference type="InterPro" id="IPR014048">
    <property type="entry name" value="MethylDNA_cys_MeTrfase_DNA-bd"/>
</dbReference>
<dbReference type="EMBL" id="JAUSRG010000015">
    <property type="protein sequence ID" value="MDP9906843.1"/>
    <property type="molecule type" value="Genomic_DNA"/>
</dbReference>
<keyword evidence="5 9" id="KW-0808">Transferase</keyword>
<evidence type="ECO:0000256" key="7">
    <source>
        <dbReference type="ARBA" id="ARBA00023204"/>
    </source>
</evidence>
<evidence type="ECO:0000256" key="2">
    <source>
        <dbReference type="ARBA" id="ARBA00008711"/>
    </source>
</evidence>
<dbReference type="InterPro" id="IPR001497">
    <property type="entry name" value="MethylDNA_cys_MeTrfase_AS"/>
</dbReference>
<dbReference type="Gene3D" id="3.30.160.70">
    <property type="entry name" value="Methylated DNA-protein cysteine methyltransferase domain"/>
    <property type="match status" value="1"/>
</dbReference>
<evidence type="ECO:0000256" key="1">
    <source>
        <dbReference type="ARBA" id="ARBA00001286"/>
    </source>
</evidence>
<evidence type="ECO:0000256" key="4">
    <source>
        <dbReference type="ARBA" id="ARBA00022603"/>
    </source>
</evidence>
<feature type="domain" description="Methylated-DNA-[protein]-cysteine S-methyltransferase DNA binding" evidence="10">
    <location>
        <begin position="127"/>
        <end position="205"/>
    </location>
</feature>
<keyword evidence="14" id="KW-1185">Reference proteome</keyword>
<keyword evidence="3 9" id="KW-0963">Cytoplasm</keyword>
<comment type="catalytic activity">
    <reaction evidence="8 9">
        <text>a 6-O-methyl-2'-deoxyguanosine in DNA + L-cysteinyl-[protein] = S-methyl-L-cysteinyl-[protein] + a 2'-deoxyguanosine in DNA</text>
        <dbReference type="Rhea" id="RHEA:24000"/>
        <dbReference type="Rhea" id="RHEA-COMP:10131"/>
        <dbReference type="Rhea" id="RHEA-COMP:10132"/>
        <dbReference type="Rhea" id="RHEA-COMP:11367"/>
        <dbReference type="Rhea" id="RHEA-COMP:11368"/>
        <dbReference type="ChEBI" id="CHEBI:29950"/>
        <dbReference type="ChEBI" id="CHEBI:82612"/>
        <dbReference type="ChEBI" id="CHEBI:85445"/>
        <dbReference type="ChEBI" id="CHEBI:85448"/>
        <dbReference type="EC" id="2.1.1.63"/>
    </reaction>
</comment>
<dbReference type="InterPro" id="IPR008332">
    <property type="entry name" value="MethylG_MeTrfase_N"/>
</dbReference>
<comment type="function">
    <text evidence="9">Involved in the cellular defense against the biological effects of O6-methylguanine (O6-MeG) and O4-methylthymine (O4-MeT) in DNA. Repairs the methylated nucleobase in DNA by stoichiometrically transferring the methyl group to a cysteine residue in the enzyme. This is a suicide reaction: the enzyme is irreversibly inactivated.</text>
</comment>
<evidence type="ECO:0000256" key="6">
    <source>
        <dbReference type="ARBA" id="ARBA00022763"/>
    </source>
</evidence>
<evidence type="ECO:0000313" key="13">
    <source>
        <dbReference type="EMBL" id="MDQ0182521.1"/>
    </source>
</evidence>
<dbReference type="FunFam" id="1.10.10.10:FF:000214">
    <property type="entry name" value="Methylated-DNA--protein-cysteine methyltransferase"/>
    <property type="match status" value="1"/>
</dbReference>
<dbReference type="PANTHER" id="PTHR10815:SF5">
    <property type="entry name" value="METHYLATED-DNA--PROTEIN-CYSTEINE METHYLTRANSFERASE"/>
    <property type="match status" value="1"/>
</dbReference>
<dbReference type="GO" id="GO:0032259">
    <property type="term" value="P:methylation"/>
    <property type="evidence" value="ECO:0007669"/>
    <property type="project" value="UniProtKB-KW"/>
</dbReference>
<dbReference type="InterPro" id="IPR036217">
    <property type="entry name" value="MethylDNA_cys_MeTrfase_DNAb"/>
</dbReference>
<evidence type="ECO:0000313" key="15">
    <source>
        <dbReference type="Proteomes" id="UP001242995"/>
    </source>
</evidence>
<evidence type="ECO:0000259" key="11">
    <source>
        <dbReference type="Pfam" id="PF02870"/>
    </source>
</evidence>
<protein>
    <recommendedName>
        <fullName evidence="9">Methylated-DNA--protein-cysteine methyltransferase</fullName>
        <ecNumber evidence="9">2.1.1.63</ecNumber>
    </recommendedName>
    <alternativeName>
        <fullName evidence="9">6-O-methylguanine-DNA methyltransferase</fullName>
        <shortName evidence="9">MGMT</shortName>
    </alternativeName>
    <alternativeName>
        <fullName evidence="9">O-6-methylguanine-DNA-alkyltransferase</fullName>
    </alternativeName>
</protein>
<dbReference type="GO" id="GO:0005737">
    <property type="term" value="C:cytoplasm"/>
    <property type="evidence" value="ECO:0007669"/>
    <property type="project" value="UniProtKB-SubCell"/>
</dbReference>
<dbReference type="GO" id="GO:0006307">
    <property type="term" value="P:DNA alkylation repair"/>
    <property type="evidence" value="ECO:0007669"/>
    <property type="project" value="UniProtKB-UniRule"/>
</dbReference>
<accession>A0AAW8DM31</accession>
<dbReference type="AlphaFoldDB" id="A0AAW8DM31"/>
<dbReference type="Gene3D" id="1.10.10.10">
    <property type="entry name" value="Winged helix-like DNA-binding domain superfamily/Winged helix DNA-binding domain"/>
    <property type="match status" value="1"/>
</dbReference>
<feature type="domain" description="Methylguanine DNA methyltransferase ribonuclease-like" evidence="11">
    <location>
        <begin position="44"/>
        <end position="121"/>
    </location>
</feature>
<keyword evidence="4 9" id="KW-0489">Methyltransferase</keyword>
<dbReference type="PANTHER" id="PTHR10815">
    <property type="entry name" value="METHYLATED-DNA--PROTEIN-CYSTEINE METHYLTRANSFERASE"/>
    <property type="match status" value="1"/>
</dbReference>
<dbReference type="RefSeq" id="WP_370872251.1">
    <property type="nucleotide sequence ID" value="NZ_JAUSRG010000015.1"/>
</dbReference>
<proteinExistence type="inferred from homology"/>
<keyword evidence="7 9" id="KW-0234">DNA repair</keyword>
<dbReference type="PROSITE" id="PS00374">
    <property type="entry name" value="MGMT"/>
    <property type="match status" value="1"/>
</dbReference>
<dbReference type="InterPro" id="IPR036631">
    <property type="entry name" value="MGMT_N_sf"/>
</dbReference>
<reference evidence="12 14" key="1">
    <citation type="submission" date="2023-07" db="EMBL/GenBank/DDBJ databases">
        <title>Sorghum-associated microbial communities from plants grown in Nebraska, USA.</title>
        <authorList>
            <person name="Schachtman D."/>
        </authorList>
    </citation>
    <scope>NUCLEOTIDE SEQUENCE</scope>
    <source>
        <strain evidence="12">DS1006</strain>
        <strain evidence="13 14">DS1016</strain>
    </source>
</reference>
<dbReference type="EMBL" id="JAUSTF010000013">
    <property type="protein sequence ID" value="MDQ0182521.1"/>
    <property type="molecule type" value="Genomic_DNA"/>
</dbReference>
<dbReference type="Proteomes" id="UP001242995">
    <property type="component" value="Unassembled WGS sequence"/>
</dbReference>
<comment type="catalytic activity">
    <reaction evidence="1 9">
        <text>a 4-O-methyl-thymidine in DNA + L-cysteinyl-[protein] = a thymidine in DNA + S-methyl-L-cysteinyl-[protein]</text>
        <dbReference type="Rhea" id="RHEA:53428"/>
        <dbReference type="Rhea" id="RHEA-COMP:10131"/>
        <dbReference type="Rhea" id="RHEA-COMP:10132"/>
        <dbReference type="Rhea" id="RHEA-COMP:13555"/>
        <dbReference type="Rhea" id="RHEA-COMP:13556"/>
        <dbReference type="ChEBI" id="CHEBI:29950"/>
        <dbReference type="ChEBI" id="CHEBI:82612"/>
        <dbReference type="ChEBI" id="CHEBI:137386"/>
        <dbReference type="ChEBI" id="CHEBI:137387"/>
        <dbReference type="EC" id="2.1.1.63"/>
    </reaction>
</comment>
<dbReference type="InterPro" id="IPR023546">
    <property type="entry name" value="MGMT"/>
</dbReference>
<dbReference type="SUPFAM" id="SSF46767">
    <property type="entry name" value="Methylated DNA-protein cysteine methyltransferase, C-terminal domain"/>
    <property type="match status" value="1"/>
</dbReference>
<feature type="active site" description="Nucleophile; methyl group acceptor" evidence="9">
    <location>
        <position position="177"/>
    </location>
</feature>
<evidence type="ECO:0000313" key="12">
    <source>
        <dbReference type="EMBL" id="MDP9906843.1"/>
    </source>
</evidence>
<evidence type="ECO:0000259" key="10">
    <source>
        <dbReference type="Pfam" id="PF01035"/>
    </source>
</evidence>
<dbReference type="Pfam" id="PF02870">
    <property type="entry name" value="Methyltransf_1N"/>
    <property type="match status" value="1"/>
</dbReference>
<comment type="subcellular location">
    <subcellularLocation>
        <location evidence="9">Cytoplasm</location>
    </subcellularLocation>
</comment>
<comment type="caution">
    <text evidence="12">The sequence shown here is derived from an EMBL/GenBank/DDBJ whole genome shotgun (WGS) entry which is preliminary data.</text>
</comment>
<evidence type="ECO:0000313" key="14">
    <source>
        <dbReference type="Proteomes" id="UP001230951"/>
    </source>
</evidence>
<evidence type="ECO:0000256" key="8">
    <source>
        <dbReference type="ARBA" id="ARBA00049348"/>
    </source>
</evidence>
<dbReference type="GO" id="GO:0003908">
    <property type="term" value="F:methylated-DNA-[protein]-cysteine S-methyltransferase activity"/>
    <property type="evidence" value="ECO:0007669"/>
    <property type="project" value="UniProtKB-UniRule"/>
</dbReference>
<dbReference type="SUPFAM" id="SSF53155">
    <property type="entry name" value="Methylated DNA-protein cysteine methyltransferase domain"/>
    <property type="match status" value="1"/>
</dbReference>
<dbReference type="Proteomes" id="UP001230951">
    <property type="component" value="Unassembled WGS sequence"/>
</dbReference>
<name>A0AAW8DM31_9MICC</name>
<dbReference type="NCBIfam" id="TIGR00589">
    <property type="entry name" value="ogt"/>
    <property type="match status" value="1"/>
</dbReference>
<dbReference type="Pfam" id="PF01035">
    <property type="entry name" value="DNA_binding_1"/>
    <property type="match status" value="1"/>
</dbReference>
<dbReference type="EC" id="2.1.1.63" evidence="9"/>
<evidence type="ECO:0000256" key="9">
    <source>
        <dbReference type="HAMAP-Rule" id="MF_00772"/>
    </source>
</evidence>
<organism evidence="12 15">
    <name type="scientific">Arthrobacter bambusae</name>
    <dbReference type="NCBI Taxonomy" id="1338426"/>
    <lineage>
        <taxon>Bacteria</taxon>
        <taxon>Bacillati</taxon>
        <taxon>Actinomycetota</taxon>
        <taxon>Actinomycetes</taxon>
        <taxon>Micrococcales</taxon>
        <taxon>Micrococcaceae</taxon>
        <taxon>Arthrobacter</taxon>
    </lineage>
</organism>
<dbReference type="HAMAP" id="MF_00772">
    <property type="entry name" value="OGT"/>
    <property type="match status" value="1"/>
</dbReference>
<evidence type="ECO:0000256" key="5">
    <source>
        <dbReference type="ARBA" id="ARBA00022679"/>
    </source>
</evidence>
<evidence type="ECO:0000256" key="3">
    <source>
        <dbReference type="ARBA" id="ARBA00022490"/>
    </source>
</evidence>
<comment type="miscellaneous">
    <text evidence="9">This enzyme catalyzes only one turnover and therefore is not strictly catalytic. According to one definition, an enzyme is a biocatalyst that acts repeatedly and over many reaction cycles.</text>
</comment>
<sequence length="206" mass="22259">MTIHHDDANVAELLAPLESAEPAVMQRLHDRLAAAAAEQHTLDIAYRTVDSPIGKLLLAATERGMVRVAFEVEDHDAVLQLLAEKLSPRILFSASRLDTAARELDEYFAGTRHQFDLPLDFSLSRGFRLSVLEHLPQIAYGHTESYAQVALAAGSPRAVRAVGTACATNPLPVIVPCHRVVKSDGSFGNYLGGTEAKRALLALEAA</sequence>
<dbReference type="InterPro" id="IPR036388">
    <property type="entry name" value="WH-like_DNA-bd_sf"/>
</dbReference>
<comment type="similarity">
    <text evidence="2 9">Belongs to the MGMT family.</text>
</comment>
<gene>
    <name evidence="12" type="ORF">J2S90_003830</name>
    <name evidence="13" type="ORF">J2S93_003974</name>
</gene>
<dbReference type="CDD" id="cd06445">
    <property type="entry name" value="ATase"/>
    <property type="match status" value="1"/>
</dbReference>